<accession>A0A0F7L545</accession>
<name>A0A0F7L545_9VIRU</name>
<dbReference type="EMBL" id="KR029596">
    <property type="protein sequence ID" value="AKH47659.1"/>
    <property type="molecule type" value="Genomic_DNA"/>
</dbReference>
<proteinExistence type="predicted"/>
<sequence length="76" mass="8643">MPDIEAKSFTSRSKSLREMSHTIRCIDICSLKPAGVEFLGVCGICPFEEVPMHEVFFLGRLNDLLLSCHFMFSSWT</sequence>
<protein>
    <submittedName>
        <fullName evidence="1">Uncharacterized protein</fullName>
    </submittedName>
</protein>
<reference evidence="1" key="2">
    <citation type="submission" date="2015-03" db="EMBL/GenBank/DDBJ databases">
        <authorList>
            <person name="Chow C.-E.T."/>
            <person name="Winget D.M."/>
            <person name="White R.A.III."/>
            <person name="Hallam S.J."/>
            <person name="Suttle C.A."/>
        </authorList>
    </citation>
    <scope>NUCLEOTIDE SEQUENCE</scope>
    <source>
        <strain evidence="1">Oxic1_1</strain>
    </source>
</reference>
<evidence type="ECO:0000313" key="1">
    <source>
        <dbReference type="EMBL" id="AKH47659.1"/>
    </source>
</evidence>
<reference evidence="1" key="1">
    <citation type="journal article" date="2015" name="Front. Microbiol.">
        <title>Combining genomic sequencing methods to explore viral diversity and reveal potential virus-host interactions.</title>
        <authorList>
            <person name="Chow C.E."/>
            <person name="Winget D.M."/>
            <person name="White R.A.III."/>
            <person name="Hallam S.J."/>
            <person name="Suttle C.A."/>
        </authorList>
    </citation>
    <scope>NUCLEOTIDE SEQUENCE</scope>
    <source>
        <strain evidence="1">Oxic1_1</strain>
    </source>
</reference>
<organism evidence="1">
    <name type="scientific">uncultured marine virus</name>
    <dbReference type="NCBI Taxonomy" id="186617"/>
    <lineage>
        <taxon>Viruses</taxon>
        <taxon>environmental samples</taxon>
    </lineage>
</organism>